<dbReference type="OrthoDB" id="5619888at2"/>
<evidence type="ECO:0000313" key="1">
    <source>
        <dbReference type="EMBL" id="QBP09506.1"/>
    </source>
</evidence>
<sequence length="698" mass="70851">MGIQETLRGRGSRIWTPVLGVMTVAVMAACGGGGDSGSNGGSNGGGSQPAATVQGTAASGAFMGGAQVTMFDADGKTVGTRLADANGRYSFDVSGFRAPFALLATGTAGGETVTYVSVLPTKPASGSTVTANVTPLTTALAALLAGGNPVDLTSASALNSKVSSAGVQQATAALRAVLANVATSAGMNAGSFDPVSTPLTTEGQGADAVIDLVHVTLTANGVKLASRGAQLTGGSIPEAVLDASALTKPPAALPTPTASTNARTFEAIRANLQACFAAAPAARASATALLTACAPAFASDYLNNSYSAAVDFSALFSSTDMNGAVFQAPVVLFNGKADSGEATAFVRFPFVRADGSTSQFTRRVTNRAGTWTMTGNQRQYEAAVTRRISKVIERNPGAGIASRYETSLRVLLNPQTGLGYKAQLVRVTGPGLPSAGVVLARSRVCGSSANLVIQNLNGSLTYAANDPVAPNAVIGSSGQSSSTVVLAATPLKAGDALTWSSLSSGANTYASAPLSDNDIAAIPTFASYTFDVWYLNNDLSYKTALPASPDDSFTVTSSGGVLMPSVIARQTWNEIAEGSLDFVTTGGGKTGAQTTVDVNWTQNAEPVDRALAFGRQFAAAVAPAPAAGDRTFIQTNVPSYLQRSVTVSTAKQGSSAFVSCNGATFPTFASAGDQRTVELRSTTGDDTQKFVRVVGTYR</sequence>
<reference evidence="1 2" key="1">
    <citation type="submission" date="2019-03" db="EMBL/GenBank/DDBJ databases">
        <title>Comparative insights into the high quality Complete genome sequence of highly metal resistant Cupriavidus metallidurans strain BS1 isolated from a gold-copper mine.</title>
        <authorList>
            <person name="Mazhar H.S."/>
            <person name="Rensing C."/>
        </authorList>
    </citation>
    <scope>NUCLEOTIDE SEQUENCE [LARGE SCALE GENOMIC DNA]</scope>
    <source>
        <strain evidence="1 2">BS1</strain>
    </source>
</reference>
<dbReference type="Proteomes" id="UP000253772">
    <property type="component" value="Chromosome c1"/>
</dbReference>
<accession>A0A482INI4</accession>
<evidence type="ECO:0008006" key="3">
    <source>
        <dbReference type="Google" id="ProtNLM"/>
    </source>
</evidence>
<proteinExistence type="predicted"/>
<protein>
    <recommendedName>
        <fullName evidence="3">Carboxypeptidase regulatory-like domain-containing protein</fullName>
    </recommendedName>
</protein>
<name>A0A482INI4_9BURK</name>
<dbReference type="RefSeq" id="WP_024570876.1">
    <property type="nucleotide sequence ID" value="NZ_CP037900.1"/>
</dbReference>
<gene>
    <name evidence="1" type="ORF">DDF84_006905</name>
</gene>
<dbReference type="EMBL" id="CP037900">
    <property type="protein sequence ID" value="QBP09506.1"/>
    <property type="molecule type" value="Genomic_DNA"/>
</dbReference>
<dbReference type="AlphaFoldDB" id="A0A482INI4"/>
<evidence type="ECO:0000313" key="2">
    <source>
        <dbReference type="Proteomes" id="UP000253772"/>
    </source>
</evidence>
<organism evidence="1 2">
    <name type="scientific">Cupriavidus metallidurans</name>
    <dbReference type="NCBI Taxonomy" id="119219"/>
    <lineage>
        <taxon>Bacteria</taxon>
        <taxon>Pseudomonadati</taxon>
        <taxon>Pseudomonadota</taxon>
        <taxon>Betaproteobacteria</taxon>
        <taxon>Burkholderiales</taxon>
        <taxon>Burkholderiaceae</taxon>
        <taxon>Cupriavidus</taxon>
    </lineage>
</organism>